<dbReference type="InterPro" id="IPR013785">
    <property type="entry name" value="Aldolase_TIM"/>
</dbReference>
<evidence type="ECO:0000313" key="14">
    <source>
        <dbReference type="EMBL" id="WFD09098.1"/>
    </source>
</evidence>
<dbReference type="NCBIfam" id="TIGR00048">
    <property type="entry name" value="rRNA_mod_RlmN"/>
    <property type="match status" value="1"/>
</dbReference>
<comment type="catalytic activity">
    <reaction evidence="12">
        <text>adenosine(2503) in 23S rRNA + 2 reduced [2Fe-2S]-[ferredoxin] + 2 S-adenosyl-L-methionine = 2-methyladenosine(2503) in 23S rRNA + 5'-deoxyadenosine + L-methionine + 2 oxidized [2Fe-2S]-[ferredoxin] + S-adenosyl-L-homocysteine</text>
        <dbReference type="Rhea" id="RHEA:42916"/>
        <dbReference type="Rhea" id="RHEA-COMP:10000"/>
        <dbReference type="Rhea" id="RHEA-COMP:10001"/>
        <dbReference type="Rhea" id="RHEA-COMP:10152"/>
        <dbReference type="Rhea" id="RHEA-COMP:10282"/>
        <dbReference type="ChEBI" id="CHEBI:17319"/>
        <dbReference type="ChEBI" id="CHEBI:33737"/>
        <dbReference type="ChEBI" id="CHEBI:33738"/>
        <dbReference type="ChEBI" id="CHEBI:57844"/>
        <dbReference type="ChEBI" id="CHEBI:57856"/>
        <dbReference type="ChEBI" id="CHEBI:59789"/>
        <dbReference type="ChEBI" id="CHEBI:74411"/>
        <dbReference type="ChEBI" id="CHEBI:74497"/>
        <dbReference type="EC" id="2.1.1.192"/>
    </reaction>
</comment>
<dbReference type="GO" id="GO:0008168">
    <property type="term" value="F:methyltransferase activity"/>
    <property type="evidence" value="ECO:0007669"/>
    <property type="project" value="UniProtKB-KW"/>
</dbReference>
<protein>
    <recommendedName>
        <fullName evidence="12">Probable dual-specificity RNA methyltransferase RlmN</fullName>
        <ecNumber evidence="12">2.1.1.192</ecNumber>
    </recommendedName>
    <alternativeName>
        <fullName evidence="12">23S rRNA (adenine(2503)-C(2))-methyltransferase</fullName>
    </alternativeName>
    <alternativeName>
        <fullName evidence="12">23S rRNA m2A2503 methyltransferase</fullName>
    </alternativeName>
    <alternativeName>
        <fullName evidence="12">Ribosomal RNA large subunit methyltransferase N</fullName>
    </alternativeName>
    <alternativeName>
        <fullName evidence="12">tRNA (adenine(37)-C(2))-methyltransferase</fullName>
    </alternativeName>
    <alternativeName>
        <fullName evidence="12">tRNA m2A37 methyltransferase</fullName>
    </alternativeName>
</protein>
<feature type="binding site" evidence="12">
    <location>
        <position position="116"/>
    </location>
    <ligand>
        <name>[4Fe-4S] cluster</name>
        <dbReference type="ChEBI" id="CHEBI:49883"/>
        <note>4Fe-4S-S-AdoMet</note>
    </ligand>
</feature>
<feature type="active site" description="Proton acceptor" evidence="12">
    <location>
        <position position="92"/>
    </location>
</feature>
<dbReference type="Gene3D" id="1.10.150.530">
    <property type="match status" value="1"/>
</dbReference>
<sequence>MNKICLKSLTENDMKEFMKEIGEKPFRANQIFSWIYKEIESIDDMRNISKDLRKKLSEKSKLGKLEIYKKFESKIDGTIKYLFALEDGNIIESVMMKYEHGVSVCISTQVGCRMGCNFCASTIDGLERNLQSWEILDQVLQIQKDIKTRVSNIVLMGSGEPFDNFENVKKFLEIVNEKNGLNIGYRHITLSTCGIVPKIYELADMQIPINLAISLHAADENTRREIMPIAKSYTIDEIIKACKYYIKKTNRRITFEYSLIKGINDRKEDVNLLGKKLKGILCHVNLIPINKVEERSYEKPDKNYVYKFKENLKQAGINCTIRREMGSDIKGACGQLRRKHLNKGEK</sequence>
<dbReference type="SFLD" id="SFLDS00029">
    <property type="entry name" value="Radical_SAM"/>
    <property type="match status" value="1"/>
</dbReference>
<dbReference type="Pfam" id="PF04055">
    <property type="entry name" value="Radical_SAM"/>
    <property type="match status" value="1"/>
</dbReference>
<dbReference type="InterPro" id="IPR058240">
    <property type="entry name" value="rSAM_sf"/>
</dbReference>
<keyword evidence="6 12" id="KW-0808">Transferase</keyword>
<evidence type="ECO:0000256" key="12">
    <source>
        <dbReference type="HAMAP-Rule" id="MF_01849"/>
    </source>
</evidence>
<feature type="domain" description="Radical SAM core" evidence="13">
    <location>
        <begin position="98"/>
        <end position="328"/>
    </location>
</feature>
<dbReference type="SFLD" id="SFLDG01062">
    <property type="entry name" value="methyltransferase_(Class_A)"/>
    <property type="match status" value="1"/>
</dbReference>
<evidence type="ECO:0000256" key="2">
    <source>
        <dbReference type="ARBA" id="ARBA00022485"/>
    </source>
</evidence>
<comment type="subcellular location">
    <subcellularLocation>
        <location evidence="1 12">Cytoplasm</location>
    </subcellularLocation>
</comment>
<organism evidence="14 15">
    <name type="scientific">Tepidibacter hydrothermalis</name>
    <dbReference type="NCBI Taxonomy" id="3036126"/>
    <lineage>
        <taxon>Bacteria</taxon>
        <taxon>Bacillati</taxon>
        <taxon>Bacillota</taxon>
        <taxon>Clostridia</taxon>
        <taxon>Peptostreptococcales</taxon>
        <taxon>Peptostreptococcaceae</taxon>
        <taxon>Tepidibacter</taxon>
    </lineage>
</organism>
<dbReference type="PROSITE" id="PS51918">
    <property type="entry name" value="RADICAL_SAM"/>
    <property type="match status" value="1"/>
</dbReference>
<keyword evidence="3 12" id="KW-0963">Cytoplasm</keyword>
<gene>
    <name evidence="12 14" type="primary">rlmN</name>
    <name evidence="14" type="ORF">P4S50_11950</name>
</gene>
<evidence type="ECO:0000259" key="13">
    <source>
        <dbReference type="PROSITE" id="PS51918"/>
    </source>
</evidence>
<keyword evidence="11 12" id="KW-0411">Iron-sulfur</keyword>
<evidence type="ECO:0000256" key="11">
    <source>
        <dbReference type="ARBA" id="ARBA00023014"/>
    </source>
</evidence>
<dbReference type="PIRSF" id="PIRSF006004">
    <property type="entry name" value="CHP00048"/>
    <property type="match status" value="1"/>
</dbReference>
<keyword evidence="10 12" id="KW-0408">Iron</keyword>
<evidence type="ECO:0000256" key="7">
    <source>
        <dbReference type="ARBA" id="ARBA00022691"/>
    </source>
</evidence>
<keyword evidence="2 12" id="KW-0004">4Fe-4S</keyword>
<feature type="binding site" evidence="12">
    <location>
        <begin position="214"/>
        <end position="216"/>
    </location>
    <ligand>
        <name>S-adenosyl-L-methionine</name>
        <dbReference type="ChEBI" id="CHEBI:59789"/>
    </ligand>
</feature>
<feature type="binding site" evidence="12">
    <location>
        <position position="290"/>
    </location>
    <ligand>
        <name>S-adenosyl-L-methionine</name>
        <dbReference type="ChEBI" id="CHEBI:59789"/>
    </ligand>
</feature>
<dbReference type="Gene3D" id="3.20.20.70">
    <property type="entry name" value="Aldolase class I"/>
    <property type="match status" value="1"/>
</dbReference>
<dbReference type="EMBL" id="CP120733">
    <property type="protein sequence ID" value="WFD09098.1"/>
    <property type="molecule type" value="Genomic_DNA"/>
</dbReference>
<keyword evidence="12" id="KW-1015">Disulfide bond</keyword>
<comment type="function">
    <text evidence="12">Specifically methylates position 2 of adenine 2503 in 23S rRNA and position 2 of adenine 37 in tRNAs.</text>
</comment>
<dbReference type="PANTHER" id="PTHR30544:SF5">
    <property type="entry name" value="RADICAL SAM CORE DOMAIN-CONTAINING PROTEIN"/>
    <property type="match status" value="1"/>
</dbReference>
<dbReference type="InterPro" id="IPR048641">
    <property type="entry name" value="RlmN_N"/>
</dbReference>
<feature type="active site" description="S-methylcysteine intermediate" evidence="12">
    <location>
        <position position="333"/>
    </location>
</feature>
<comment type="miscellaneous">
    <text evidence="12">Reaction proceeds by a ping-pong mechanism involving intermediate methylation of a conserved cysteine residue.</text>
</comment>
<comment type="catalytic activity">
    <reaction evidence="12">
        <text>adenosine(37) in tRNA + 2 reduced [2Fe-2S]-[ferredoxin] + 2 S-adenosyl-L-methionine = 2-methyladenosine(37) in tRNA + 5'-deoxyadenosine + L-methionine + 2 oxidized [2Fe-2S]-[ferredoxin] + S-adenosyl-L-homocysteine</text>
        <dbReference type="Rhea" id="RHEA:43332"/>
        <dbReference type="Rhea" id="RHEA-COMP:10000"/>
        <dbReference type="Rhea" id="RHEA-COMP:10001"/>
        <dbReference type="Rhea" id="RHEA-COMP:10162"/>
        <dbReference type="Rhea" id="RHEA-COMP:10485"/>
        <dbReference type="ChEBI" id="CHEBI:17319"/>
        <dbReference type="ChEBI" id="CHEBI:33737"/>
        <dbReference type="ChEBI" id="CHEBI:33738"/>
        <dbReference type="ChEBI" id="CHEBI:57844"/>
        <dbReference type="ChEBI" id="CHEBI:57856"/>
        <dbReference type="ChEBI" id="CHEBI:59789"/>
        <dbReference type="ChEBI" id="CHEBI:74411"/>
        <dbReference type="ChEBI" id="CHEBI:74497"/>
        <dbReference type="EC" id="2.1.1.192"/>
    </reaction>
</comment>
<evidence type="ECO:0000256" key="8">
    <source>
        <dbReference type="ARBA" id="ARBA00022694"/>
    </source>
</evidence>
<dbReference type="InterPro" id="IPR007197">
    <property type="entry name" value="rSAM"/>
</dbReference>
<dbReference type="InterPro" id="IPR004383">
    <property type="entry name" value="rRNA_lsu_MTrfase_RlmN/Cfr"/>
</dbReference>
<dbReference type="EC" id="2.1.1.192" evidence="12"/>
<keyword evidence="4 12" id="KW-0698">rRNA processing</keyword>
<dbReference type="CDD" id="cd01335">
    <property type="entry name" value="Radical_SAM"/>
    <property type="match status" value="1"/>
</dbReference>
<evidence type="ECO:0000256" key="6">
    <source>
        <dbReference type="ARBA" id="ARBA00022679"/>
    </source>
</evidence>
<dbReference type="Proteomes" id="UP001222800">
    <property type="component" value="Chromosome"/>
</dbReference>
<evidence type="ECO:0000256" key="10">
    <source>
        <dbReference type="ARBA" id="ARBA00023004"/>
    </source>
</evidence>
<comment type="cofactor">
    <cofactor evidence="12">
        <name>[4Fe-4S] cluster</name>
        <dbReference type="ChEBI" id="CHEBI:49883"/>
    </cofactor>
    <text evidence="12">Binds 1 [4Fe-4S] cluster. The cluster is coordinated with 3 cysteines and an exchangeable S-adenosyl-L-methionine.</text>
</comment>
<keyword evidence="8 12" id="KW-0819">tRNA processing</keyword>
<feature type="binding site" evidence="12">
    <location>
        <begin position="159"/>
        <end position="160"/>
    </location>
    <ligand>
        <name>S-adenosyl-L-methionine</name>
        <dbReference type="ChEBI" id="CHEBI:59789"/>
    </ligand>
</feature>
<name>A0ABY8E870_9FIRM</name>
<comment type="similarity">
    <text evidence="12">Belongs to the radical SAM superfamily. RlmN family.</text>
</comment>
<evidence type="ECO:0000256" key="1">
    <source>
        <dbReference type="ARBA" id="ARBA00004496"/>
    </source>
</evidence>
<evidence type="ECO:0000256" key="9">
    <source>
        <dbReference type="ARBA" id="ARBA00022723"/>
    </source>
</evidence>
<evidence type="ECO:0000256" key="5">
    <source>
        <dbReference type="ARBA" id="ARBA00022603"/>
    </source>
</evidence>
<keyword evidence="7 12" id="KW-0949">S-adenosyl-L-methionine</keyword>
<dbReference type="Pfam" id="PF21016">
    <property type="entry name" value="RlmN_N"/>
    <property type="match status" value="1"/>
</dbReference>
<feature type="binding site" evidence="12">
    <location>
        <position position="119"/>
    </location>
    <ligand>
        <name>[4Fe-4S] cluster</name>
        <dbReference type="ChEBI" id="CHEBI:49883"/>
        <note>4Fe-4S-S-AdoMet</note>
    </ligand>
</feature>
<keyword evidence="15" id="KW-1185">Reference proteome</keyword>
<dbReference type="SUPFAM" id="SSF102114">
    <property type="entry name" value="Radical SAM enzymes"/>
    <property type="match status" value="1"/>
</dbReference>
<evidence type="ECO:0000313" key="15">
    <source>
        <dbReference type="Proteomes" id="UP001222800"/>
    </source>
</evidence>
<dbReference type="HAMAP" id="MF_01849">
    <property type="entry name" value="RNA_methyltr_RlmN"/>
    <property type="match status" value="1"/>
</dbReference>
<dbReference type="RefSeq" id="WP_277731019.1">
    <property type="nucleotide sequence ID" value="NZ_CP120733.1"/>
</dbReference>
<evidence type="ECO:0000256" key="4">
    <source>
        <dbReference type="ARBA" id="ARBA00022552"/>
    </source>
</evidence>
<dbReference type="InterPro" id="IPR040072">
    <property type="entry name" value="Methyltransferase_A"/>
</dbReference>
<dbReference type="PANTHER" id="PTHR30544">
    <property type="entry name" value="23S RRNA METHYLTRANSFERASE"/>
    <property type="match status" value="1"/>
</dbReference>
<dbReference type="GO" id="GO:0032259">
    <property type="term" value="P:methylation"/>
    <property type="evidence" value="ECO:0007669"/>
    <property type="project" value="UniProtKB-KW"/>
</dbReference>
<feature type="binding site" evidence="12">
    <location>
        <position position="191"/>
    </location>
    <ligand>
        <name>S-adenosyl-L-methionine</name>
        <dbReference type="ChEBI" id="CHEBI:59789"/>
    </ligand>
</feature>
<proteinExistence type="inferred from homology"/>
<keyword evidence="5 12" id="KW-0489">Methyltransferase</keyword>
<feature type="binding site" evidence="12">
    <location>
        <position position="112"/>
    </location>
    <ligand>
        <name>[4Fe-4S] cluster</name>
        <dbReference type="ChEBI" id="CHEBI:49883"/>
        <note>4Fe-4S-S-AdoMet</note>
    </ligand>
</feature>
<comment type="caution">
    <text evidence="12">Lacks conserved residue(s) required for the propagation of feature annotation.</text>
</comment>
<dbReference type="SFLD" id="SFLDF00275">
    <property type="entry name" value="adenosine_C2_methyltransferase"/>
    <property type="match status" value="1"/>
</dbReference>
<dbReference type="InterPro" id="IPR027492">
    <property type="entry name" value="RNA_MTrfase_RlmN"/>
</dbReference>
<keyword evidence="9 12" id="KW-0479">Metal-binding</keyword>
<reference evidence="14 15" key="1">
    <citation type="submission" date="2023-03" db="EMBL/GenBank/DDBJ databases">
        <title>Complete genome sequence of Tepidibacter sp. SWIR-1, isolated from a deep-sea hydrothermal vent.</title>
        <authorList>
            <person name="Li X."/>
        </authorList>
    </citation>
    <scope>NUCLEOTIDE SEQUENCE [LARGE SCALE GENOMIC DNA]</scope>
    <source>
        <strain evidence="14 15">SWIR-1</strain>
    </source>
</reference>
<accession>A0ABY8E870</accession>
<evidence type="ECO:0000256" key="3">
    <source>
        <dbReference type="ARBA" id="ARBA00022490"/>
    </source>
</evidence>